<comment type="caution">
    <text evidence="3">The sequence shown here is derived from an EMBL/GenBank/DDBJ whole genome shotgun (WGS) entry which is preliminary data.</text>
</comment>
<keyword evidence="4" id="KW-1185">Reference proteome</keyword>
<proteinExistence type="predicted"/>
<accession>A0ABR2I5Q5</accession>
<evidence type="ECO:0000313" key="4">
    <source>
        <dbReference type="Proteomes" id="UP001470230"/>
    </source>
</evidence>
<feature type="region of interest" description="Disordered" evidence="2">
    <location>
        <begin position="600"/>
        <end position="647"/>
    </location>
</feature>
<dbReference type="EMBL" id="JAPFFF010000019">
    <property type="protein sequence ID" value="KAK8857854.1"/>
    <property type="molecule type" value="Genomic_DNA"/>
</dbReference>
<gene>
    <name evidence="3" type="ORF">M9Y10_012949</name>
</gene>
<feature type="compositionally biased region" description="Basic and acidic residues" evidence="2">
    <location>
        <begin position="461"/>
        <end position="482"/>
    </location>
</feature>
<keyword evidence="1" id="KW-0175">Coiled coil</keyword>
<feature type="region of interest" description="Disordered" evidence="2">
    <location>
        <begin position="309"/>
        <end position="335"/>
    </location>
</feature>
<sequence>MKHRNSLSSINDLVGSNLSSPVRLYGSPTRKKQVIPYSPRSPNKTTSFFSIPGKASQANSLNLKTNNIHFSPRKNRTISRQEFSSMLETPPSQDFKDSFLGQSLFDLSIGLRSLDSVLKQILNFRLNAPLKYYSYSSLLELINASALCPPDAVLQLLTIGKVMITKHNYAKPKYLRALIKVTKYLIHKDFYYVSYGEKMQDKPKRKLQRLLRIFTDYLDIPPIGFEGEYQTSKIEDMMNVNKSFNDERLEKDIQRRKRNKKMREDELKNNNKFLSESDDSENEHTEVNDSFSFESDIFSFQKDKITNSHNVLDNENAKENQEDNDDKINNLEKDKNNTDVIVGNEDQHNLTQNKYDILSPTKVNNDGPNYKFNIDYNKDSLKQNDDSYLLTGKENIPTLIESETTQNSIQERNNNLIDKMDQINENENDADKNLPHEKNDHLFDGNDINIGKENLHRDDNIDKTIEKDHEEEKVEKENKDIIEIENQDIIPEDKKENITDENNDKTEKDSETNILERDDDILSIGSNIDDNAKDDAGENHLSENDNDNLLMESDNGNSNTDDLANLLIESDNGNSNTDDLANLLVDSDNDKTSTDQILDRLLNDGENENGISDNTKDELLNDNENNSSTEQKNPNENYVDTKSQTENFDRKSQLENYVDEKSQTENDNDVYDDNFPIFKNLNISDNSNEMKSNFEEYDRMSSRSWKSSLTESVQFTIDIEPENTNQNGEENIQLRQLEDSDPNIQSIERFIRSTDTIYERREKGIQRLENLNPEQRAQISSLAKLFNNWKTAYASSRVVWNTMKADSKFDVNILLSQIPVSYGDFLIEALTTFAEQEGILIQKIESPM</sequence>
<organism evidence="3 4">
    <name type="scientific">Tritrichomonas musculus</name>
    <dbReference type="NCBI Taxonomy" id="1915356"/>
    <lineage>
        <taxon>Eukaryota</taxon>
        <taxon>Metamonada</taxon>
        <taxon>Parabasalia</taxon>
        <taxon>Tritrichomonadida</taxon>
        <taxon>Tritrichomonadidae</taxon>
        <taxon>Tritrichomonas</taxon>
    </lineage>
</organism>
<protein>
    <submittedName>
        <fullName evidence="3">Uncharacterized protein</fullName>
    </submittedName>
</protein>
<feature type="compositionally biased region" description="Basic and acidic residues" evidence="2">
    <location>
        <begin position="530"/>
        <end position="543"/>
    </location>
</feature>
<reference evidence="3 4" key="1">
    <citation type="submission" date="2024-04" db="EMBL/GenBank/DDBJ databases">
        <title>Tritrichomonas musculus Genome.</title>
        <authorList>
            <person name="Alves-Ferreira E."/>
            <person name="Grigg M."/>
            <person name="Lorenzi H."/>
            <person name="Galac M."/>
        </authorList>
    </citation>
    <scope>NUCLEOTIDE SEQUENCE [LARGE SCALE GENOMIC DNA]</scope>
    <source>
        <strain evidence="3 4">EAF2021</strain>
    </source>
</reference>
<dbReference type="Proteomes" id="UP001470230">
    <property type="component" value="Unassembled WGS sequence"/>
</dbReference>
<feature type="coiled-coil region" evidence="1">
    <location>
        <begin position="406"/>
        <end position="433"/>
    </location>
</feature>
<feature type="compositionally biased region" description="Polar residues" evidence="2">
    <location>
        <begin position="622"/>
        <end position="646"/>
    </location>
</feature>
<feature type="region of interest" description="Disordered" evidence="2">
    <location>
        <begin position="461"/>
        <end position="563"/>
    </location>
</feature>
<evidence type="ECO:0000256" key="2">
    <source>
        <dbReference type="SAM" id="MobiDB-lite"/>
    </source>
</evidence>
<name>A0ABR2I5Q5_9EUKA</name>
<feature type="compositionally biased region" description="Basic and acidic residues" evidence="2">
    <location>
        <begin position="491"/>
        <end position="516"/>
    </location>
</feature>
<feature type="compositionally biased region" description="Basic and acidic residues" evidence="2">
    <location>
        <begin position="315"/>
        <end position="335"/>
    </location>
</feature>
<evidence type="ECO:0000313" key="3">
    <source>
        <dbReference type="EMBL" id="KAK8857854.1"/>
    </source>
</evidence>
<feature type="region of interest" description="Disordered" evidence="2">
    <location>
        <begin position="251"/>
        <end position="287"/>
    </location>
</feature>
<evidence type="ECO:0000256" key="1">
    <source>
        <dbReference type="SAM" id="Coils"/>
    </source>
</evidence>